<protein>
    <submittedName>
        <fullName evidence="2">Uncharacterized protein</fullName>
    </submittedName>
</protein>
<dbReference type="CTD" id="20315612"/>
<feature type="compositionally biased region" description="Low complexity" evidence="1">
    <location>
        <begin position="43"/>
        <end position="52"/>
    </location>
</feature>
<gene>
    <name evidence="2" type="ORF">T265_01424</name>
</gene>
<dbReference type="RefSeq" id="XP_009163714.1">
    <property type="nucleotide sequence ID" value="XM_009165450.1"/>
</dbReference>
<accession>A0A075AJ06</accession>
<evidence type="ECO:0000313" key="2">
    <source>
        <dbReference type="EMBL" id="KER32549.1"/>
    </source>
</evidence>
<proteinExistence type="predicted"/>
<feature type="region of interest" description="Disordered" evidence="1">
    <location>
        <begin position="24"/>
        <end position="52"/>
    </location>
</feature>
<dbReference type="EMBL" id="KL596633">
    <property type="protein sequence ID" value="KER32549.1"/>
    <property type="molecule type" value="Genomic_DNA"/>
</dbReference>
<keyword evidence="3" id="KW-1185">Reference proteome</keyword>
<reference evidence="2 3" key="1">
    <citation type="submission" date="2013-11" db="EMBL/GenBank/DDBJ databases">
        <title>Opisthorchis viverrini - life in the bile duct.</title>
        <authorList>
            <person name="Young N.D."/>
            <person name="Nagarajan N."/>
            <person name="Lin S.J."/>
            <person name="Korhonen P.K."/>
            <person name="Jex A.R."/>
            <person name="Hall R.S."/>
            <person name="Safavi-Hemami H."/>
            <person name="Kaewkong W."/>
            <person name="Bertrand D."/>
            <person name="Gao S."/>
            <person name="Seet Q."/>
            <person name="Wongkham S."/>
            <person name="Teh B.T."/>
            <person name="Wongkham C."/>
            <person name="Intapan P.M."/>
            <person name="Maleewong W."/>
            <person name="Yang X."/>
            <person name="Hu M."/>
            <person name="Wang Z."/>
            <person name="Hofmann A."/>
            <person name="Sternberg P.W."/>
            <person name="Tan P."/>
            <person name="Wang J."/>
            <person name="Gasser R.B."/>
        </authorList>
    </citation>
    <scope>NUCLEOTIDE SEQUENCE [LARGE SCALE GENOMIC DNA]</scope>
</reference>
<evidence type="ECO:0000313" key="3">
    <source>
        <dbReference type="Proteomes" id="UP000054324"/>
    </source>
</evidence>
<sequence length="182" mass="20136">MNIHSGNQYFAPAIRLRWVDQLSNHPSTRSPQMGGKRLQTDCQTQQTGQPPLDQQQKLEVELGFVTLLVARRFVHPLPAAGSYGNGSGLEYGRHLHILSRSNESHLSTTSATDGGVINLNQIIEGNHVVGQLRARGDSSVVPAMEEERKGGARVRSYEERASRYIRVSNALQKLKLKSTPVK</sequence>
<dbReference type="Proteomes" id="UP000054324">
    <property type="component" value="Unassembled WGS sequence"/>
</dbReference>
<dbReference type="AlphaFoldDB" id="A0A075AJ06"/>
<dbReference type="KEGG" id="ovi:T265_01424"/>
<name>A0A075AJ06_OPIVI</name>
<dbReference type="GeneID" id="20315612"/>
<organism evidence="2 3">
    <name type="scientific">Opisthorchis viverrini</name>
    <name type="common">Southeast Asian liver fluke</name>
    <dbReference type="NCBI Taxonomy" id="6198"/>
    <lineage>
        <taxon>Eukaryota</taxon>
        <taxon>Metazoa</taxon>
        <taxon>Spiralia</taxon>
        <taxon>Lophotrochozoa</taxon>
        <taxon>Platyhelminthes</taxon>
        <taxon>Trematoda</taxon>
        <taxon>Digenea</taxon>
        <taxon>Opisthorchiida</taxon>
        <taxon>Opisthorchiata</taxon>
        <taxon>Opisthorchiidae</taxon>
        <taxon>Opisthorchis</taxon>
    </lineage>
</organism>
<evidence type="ECO:0000256" key="1">
    <source>
        <dbReference type="SAM" id="MobiDB-lite"/>
    </source>
</evidence>